<feature type="domain" description="G-protein coupled receptors family 1 profile" evidence="9">
    <location>
        <begin position="50"/>
        <end position="303"/>
    </location>
</feature>
<proteinExistence type="inferred from homology"/>
<evidence type="ECO:0000256" key="8">
    <source>
        <dbReference type="RuleBase" id="RU363047"/>
    </source>
</evidence>
<evidence type="ECO:0000256" key="6">
    <source>
        <dbReference type="ARBA" id="ARBA00023224"/>
    </source>
</evidence>
<dbReference type="GO" id="GO:0005886">
    <property type="term" value="C:plasma membrane"/>
    <property type="evidence" value="ECO:0007669"/>
    <property type="project" value="UniProtKB-SubCell"/>
</dbReference>
<dbReference type="InterPro" id="IPR000725">
    <property type="entry name" value="Olfact_rcpt"/>
</dbReference>
<dbReference type="Gene3D" id="1.20.1070.10">
    <property type="entry name" value="Rhodopsin 7-helix transmembrane proteins"/>
    <property type="match status" value="1"/>
</dbReference>
<dbReference type="Pfam" id="PF13853">
    <property type="entry name" value="7tm_4"/>
    <property type="match status" value="1"/>
</dbReference>
<dbReference type="PROSITE" id="PS50262">
    <property type="entry name" value="G_PROTEIN_RECEP_F1_2"/>
    <property type="match status" value="1"/>
</dbReference>
<keyword evidence="6 7" id="KW-0807">Transducer</keyword>
<evidence type="ECO:0000259" key="9">
    <source>
        <dbReference type="PROSITE" id="PS50262"/>
    </source>
</evidence>
<name>A0A8C4NAE1_EPTBU</name>
<feature type="transmembrane region" description="Helical" evidence="8">
    <location>
        <begin position="205"/>
        <end position="229"/>
    </location>
</feature>
<keyword evidence="7" id="KW-0297">G-protein coupled receptor</keyword>
<dbReference type="InterPro" id="IPR050402">
    <property type="entry name" value="OR51/52/56-like"/>
</dbReference>
<organism evidence="10 11">
    <name type="scientific">Eptatretus burgeri</name>
    <name type="common">Inshore hagfish</name>
    <dbReference type="NCBI Taxonomy" id="7764"/>
    <lineage>
        <taxon>Eukaryota</taxon>
        <taxon>Metazoa</taxon>
        <taxon>Chordata</taxon>
        <taxon>Craniata</taxon>
        <taxon>Vertebrata</taxon>
        <taxon>Cyclostomata</taxon>
        <taxon>Myxini</taxon>
        <taxon>Myxiniformes</taxon>
        <taxon>Myxinidae</taxon>
        <taxon>Eptatretinae</taxon>
        <taxon>Eptatretus</taxon>
    </lineage>
</organism>
<protein>
    <recommendedName>
        <fullName evidence="8">Olfactory receptor</fullName>
    </recommendedName>
</protein>
<comment type="similarity">
    <text evidence="7">Belongs to the G-protein coupled receptor 1 family.</text>
</comment>
<dbReference type="GO" id="GO:0004984">
    <property type="term" value="F:olfactory receptor activity"/>
    <property type="evidence" value="ECO:0007669"/>
    <property type="project" value="InterPro"/>
</dbReference>
<keyword evidence="3 8" id="KW-0552">Olfaction</keyword>
<keyword evidence="8" id="KW-0716">Sensory transduction</keyword>
<feature type="transmembrane region" description="Helical" evidence="8">
    <location>
        <begin position="289"/>
        <end position="308"/>
    </location>
</feature>
<evidence type="ECO:0000313" key="11">
    <source>
        <dbReference type="Proteomes" id="UP000694388"/>
    </source>
</evidence>
<sequence>MINSTISQNIMDGFGTKYGVFLLKTMFQEPSSARFLAFCTFLLIYIIAFVGNFMLIVLIEKQLHKPVYIFLANLAATDLMGTSAALPRVMYNIIVENTISFPACFTQVLFVHSYIAMESFILSTMSVDRYIAVCHPLRYNVLITNKRANIVNVAVIMISYFLSLVQFILLLRLHFTCKPNILPNAVCIHFAVANLACEDVMINNLYGSMFVVLMFGTLTVVALFTYSFILRECLCVGRHSEKSKKALQTCLTHFMVLCFFLVSVLFIAISLRTASSKHISPFVRVLLDSVSYVLPPISNPIIYGLRIIRAHKMFPKCLFFKPCVYQCI</sequence>
<reference evidence="10" key="1">
    <citation type="submission" date="2025-08" db="UniProtKB">
        <authorList>
            <consortium name="Ensembl"/>
        </authorList>
    </citation>
    <scope>IDENTIFICATION</scope>
</reference>
<reference evidence="10" key="2">
    <citation type="submission" date="2025-09" db="UniProtKB">
        <authorList>
            <consortium name="Ensembl"/>
        </authorList>
    </citation>
    <scope>IDENTIFICATION</scope>
</reference>
<dbReference type="Ensembl" id="ENSEBUT00000003975.1">
    <property type="protein sequence ID" value="ENSEBUP00000003596.1"/>
    <property type="gene ID" value="ENSEBUG00000002592.1"/>
</dbReference>
<dbReference type="PRINTS" id="PR00245">
    <property type="entry name" value="OLFACTORYR"/>
</dbReference>
<evidence type="ECO:0000256" key="7">
    <source>
        <dbReference type="RuleBase" id="RU000688"/>
    </source>
</evidence>
<feature type="transmembrane region" description="Helical" evidence="8">
    <location>
        <begin position="66"/>
        <end position="86"/>
    </location>
</feature>
<keyword evidence="4 8" id="KW-1133">Transmembrane helix</keyword>
<keyword evidence="5 8" id="KW-0472">Membrane</keyword>
<comment type="subcellular location">
    <subcellularLocation>
        <location evidence="8">Cell membrane</location>
        <topology evidence="8">Multi-pass membrane protein</topology>
    </subcellularLocation>
    <subcellularLocation>
        <location evidence="1">Membrane</location>
        <topology evidence="1">Multi-pass membrane protein</topology>
    </subcellularLocation>
</comment>
<dbReference type="GO" id="GO:0004930">
    <property type="term" value="F:G protein-coupled receptor activity"/>
    <property type="evidence" value="ECO:0007669"/>
    <property type="project" value="UniProtKB-KW"/>
</dbReference>
<dbReference type="SUPFAM" id="SSF81321">
    <property type="entry name" value="Family A G protein-coupled receptor-like"/>
    <property type="match status" value="1"/>
</dbReference>
<dbReference type="PRINTS" id="PR00237">
    <property type="entry name" value="GPCRRHODOPSN"/>
</dbReference>
<feature type="transmembrane region" description="Helical" evidence="8">
    <location>
        <begin position="150"/>
        <end position="171"/>
    </location>
</feature>
<keyword evidence="11" id="KW-1185">Reference proteome</keyword>
<keyword evidence="2 7" id="KW-0812">Transmembrane</keyword>
<dbReference type="InterPro" id="IPR000276">
    <property type="entry name" value="GPCR_Rhodpsn"/>
</dbReference>
<dbReference type="Proteomes" id="UP000694388">
    <property type="component" value="Unplaced"/>
</dbReference>
<dbReference type="PANTHER" id="PTHR26450:SF87">
    <property type="entry name" value="OLFACTORY RECEPTOR 51F2"/>
    <property type="match status" value="1"/>
</dbReference>
<evidence type="ECO:0000256" key="4">
    <source>
        <dbReference type="ARBA" id="ARBA00022989"/>
    </source>
</evidence>
<dbReference type="PANTHER" id="PTHR26450">
    <property type="entry name" value="OLFACTORY RECEPTOR 56B1-RELATED"/>
    <property type="match status" value="1"/>
</dbReference>
<keyword evidence="7" id="KW-0675">Receptor</keyword>
<evidence type="ECO:0000256" key="5">
    <source>
        <dbReference type="ARBA" id="ARBA00023136"/>
    </source>
</evidence>
<evidence type="ECO:0000256" key="3">
    <source>
        <dbReference type="ARBA" id="ARBA00022725"/>
    </source>
</evidence>
<evidence type="ECO:0000256" key="1">
    <source>
        <dbReference type="ARBA" id="ARBA00004141"/>
    </source>
</evidence>
<dbReference type="AlphaFoldDB" id="A0A8C4NAE1"/>
<dbReference type="InterPro" id="IPR017452">
    <property type="entry name" value="GPCR_Rhodpsn_7TM"/>
</dbReference>
<feature type="transmembrane region" description="Helical" evidence="8">
    <location>
        <begin position="35"/>
        <end position="59"/>
    </location>
</feature>
<evidence type="ECO:0000256" key="2">
    <source>
        <dbReference type="ARBA" id="ARBA00022692"/>
    </source>
</evidence>
<dbReference type="GeneTree" id="ENSGT01030000234640"/>
<feature type="transmembrane region" description="Helical" evidence="8">
    <location>
        <begin position="250"/>
        <end position="269"/>
    </location>
</feature>
<evidence type="ECO:0000313" key="10">
    <source>
        <dbReference type="Ensembl" id="ENSEBUP00000003596.1"/>
    </source>
</evidence>
<keyword evidence="8" id="KW-1003">Cell membrane</keyword>
<accession>A0A8C4NAE1</accession>
<dbReference type="PROSITE" id="PS00237">
    <property type="entry name" value="G_PROTEIN_RECEP_F1_1"/>
    <property type="match status" value="1"/>
</dbReference>